<name>A3AQ28_ORYSJ</name>
<dbReference type="Proteomes" id="UP000007752">
    <property type="component" value="Chromosome 4"/>
</dbReference>
<dbReference type="EMBL" id="CM000141">
    <property type="protein sequence ID" value="EAZ29417.1"/>
    <property type="molecule type" value="Genomic_DNA"/>
</dbReference>
<sequence>MTPASAAASGTPCLLRRDRLYDVNFTAPLWLAGVPIPGDLRLLPWPLRVPGLEPAEQVLAEAASQPQLKPLAPPSHVGAAGHAPGHSPPHVFLFSPGVFLELVHQLAQELRPLEHPLLGCVNDGGIREPADLQLDSRETPEVVLERLFRELLNGEEASRRHRLDEGALEVIAEGHVELPLGAHRIGGQRPKPTLSHVVKGKREALGHRGRTSTAGLNSEGIVLDELRRVGVSPVFGELG</sequence>
<gene>
    <name evidence="1" type="ORF">OsJ_13490</name>
</gene>
<accession>A3AQ28</accession>
<evidence type="ECO:0000313" key="1">
    <source>
        <dbReference type="EMBL" id="EAZ29417.1"/>
    </source>
</evidence>
<reference evidence="1" key="2">
    <citation type="submission" date="2008-12" db="EMBL/GenBank/DDBJ databases">
        <title>Improved gene annotation of the rice (Oryza sativa) genomes.</title>
        <authorList>
            <person name="Wang J."/>
            <person name="Li R."/>
            <person name="Fan W."/>
            <person name="Huang Q."/>
            <person name="Zhang J."/>
            <person name="Zhou Y."/>
            <person name="Hu Y."/>
            <person name="Zi S."/>
            <person name="Li J."/>
            <person name="Ni P."/>
            <person name="Zheng H."/>
            <person name="Zhang Y."/>
            <person name="Zhao M."/>
            <person name="Hao Q."/>
            <person name="McDermott J."/>
            <person name="Samudrala R."/>
            <person name="Kristiansen K."/>
            <person name="Wong G.K.-S."/>
        </authorList>
    </citation>
    <scope>NUCLEOTIDE SEQUENCE</scope>
</reference>
<dbReference type="AlphaFoldDB" id="A3AQ28"/>
<reference evidence="1" key="1">
    <citation type="journal article" date="2005" name="PLoS Biol.">
        <title>The genomes of Oryza sativa: a history of duplications.</title>
        <authorList>
            <person name="Yu J."/>
            <person name="Wang J."/>
            <person name="Lin W."/>
            <person name="Li S."/>
            <person name="Li H."/>
            <person name="Zhou J."/>
            <person name="Ni P."/>
            <person name="Dong W."/>
            <person name="Hu S."/>
            <person name="Zeng C."/>
            <person name="Zhang J."/>
            <person name="Zhang Y."/>
            <person name="Li R."/>
            <person name="Xu Z."/>
            <person name="Li S."/>
            <person name="Li X."/>
            <person name="Zheng H."/>
            <person name="Cong L."/>
            <person name="Lin L."/>
            <person name="Yin J."/>
            <person name="Geng J."/>
            <person name="Li G."/>
            <person name="Shi J."/>
            <person name="Liu J."/>
            <person name="Lv H."/>
            <person name="Li J."/>
            <person name="Wang J."/>
            <person name="Deng Y."/>
            <person name="Ran L."/>
            <person name="Shi X."/>
            <person name="Wang X."/>
            <person name="Wu Q."/>
            <person name="Li C."/>
            <person name="Ren X."/>
            <person name="Wang J."/>
            <person name="Wang X."/>
            <person name="Li D."/>
            <person name="Liu D."/>
            <person name="Zhang X."/>
            <person name="Ji Z."/>
            <person name="Zhao W."/>
            <person name="Sun Y."/>
            <person name="Zhang Z."/>
            <person name="Bao J."/>
            <person name="Han Y."/>
            <person name="Dong L."/>
            <person name="Ji J."/>
            <person name="Chen P."/>
            <person name="Wu S."/>
            <person name="Liu J."/>
            <person name="Xiao Y."/>
            <person name="Bu D."/>
            <person name="Tan J."/>
            <person name="Yang L."/>
            <person name="Ye C."/>
            <person name="Zhang J."/>
            <person name="Xu J."/>
            <person name="Zhou Y."/>
            <person name="Yu Y."/>
            <person name="Zhang B."/>
            <person name="Zhuang S."/>
            <person name="Wei H."/>
            <person name="Liu B."/>
            <person name="Lei M."/>
            <person name="Yu H."/>
            <person name="Li Y."/>
            <person name="Xu H."/>
            <person name="Wei S."/>
            <person name="He X."/>
            <person name="Fang L."/>
            <person name="Zhang Z."/>
            <person name="Zhang Y."/>
            <person name="Huang X."/>
            <person name="Su Z."/>
            <person name="Tong W."/>
            <person name="Li J."/>
            <person name="Tong Z."/>
            <person name="Li S."/>
            <person name="Ye J."/>
            <person name="Wang L."/>
            <person name="Fang L."/>
            <person name="Lei T."/>
            <person name="Chen C."/>
            <person name="Chen H."/>
            <person name="Xu Z."/>
            <person name="Li H."/>
            <person name="Huang H."/>
            <person name="Zhang F."/>
            <person name="Xu H."/>
            <person name="Li N."/>
            <person name="Zhao C."/>
            <person name="Li S."/>
            <person name="Dong L."/>
            <person name="Huang Y."/>
            <person name="Li L."/>
            <person name="Xi Y."/>
            <person name="Qi Q."/>
            <person name="Li W."/>
            <person name="Zhang B."/>
            <person name="Hu W."/>
            <person name="Zhang Y."/>
            <person name="Tian X."/>
            <person name="Jiao Y."/>
            <person name="Liang X."/>
            <person name="Jin J."/>
            <person name="Gao L."/>
            <person name="Zheng W."/>
            <person name="Hao B."/>
            <person name="Liu S."/>
            <person name="Wang W."/>
            <person name="Yuan L."/>
            <person name="Cao M."/>
            <person name="McDermott J."/>
            <person name="Samudrala R."/>
            <person name="Wang J."/>
            <person name="Wong G.K."/>
            <person name="Yang H."/>
        </authorList>
    </citation>
    <scope>NUCLEOTIDE SEQUENCE [LARGE SCALE GENOMIC DNA]</scope>
</reference>
<protein>
    <submittedName>
        <fullName evidence="1">Uncharacterized protein</fullName>
    </submittedName>
</protein>
<proteinExistence type="predicted"/>
<organism evidence="1">
    <name type="scientific">Oryza sativa subsp. japonica</name>
    <name type="common">Rice</name>
    <dbReference type="NCBI Taxonomy" id="39947"/>
    <lineage>
        <taxon>Eukaryota</taxon>
        <taxon>Viridiplantae</taxon>
        <taxon>Streptophyta</taxon>
        <taxon>Embryophyta</taxon>
        <taxon>Tracheophyta</taxon>
        <taxon>Spermatophyta</taxon>
        <taxon>Magnoliopsida</taxon>
        <taxon>Liliopsida</taxon>
        <taxon>Poales</taxon>
        <taxon>Poaceae</taxon>
        <taxon>BOP clade</taxon>
        <taxon>Oryzoideae</taxon>
        <taxon>Oryzeae</taxon>
        <taxon>Oryzinae</taxon>
        <taxon>Oryza</taxon>
        <taxon>Oryza sativa</taxon>
    </lineage>
</organism>